<evidence type="ECO:0000256" key="1">
    <source>
        <dbReference type="ARBA" id="ARBA00038420"/>
    </source>
</evidence>
<dbReference type="PROSITE" id="PS51257">
    <property type="entry name" value="PROKAR_LIPOPROTEIN"/>
    <property type="match status" value="1"/>
</dbReference>
<gene>
    <name evidence="4" type="ORF">SAMN04488518_11084</name>
</gene>
<dbReference type="SUPFAM" id="SSF51261">
    <property type="entry name" value="Duplicated hybrid motif"/>
    <property type="match status" value="1"/>
</dbReference>
<evidence type="ECO:0000259" key="3">
    <source>
        <dbReference type="PROSITE" id="PS51782"/>
    </source>
</evidence>
<sequence>MQFHSREKARLRRGVALFLLSAGLAGCSGNVDRFGKSEYVDEPTSPARTAVVVTPGLPSSSTKSVVQRGVLLPAPTSSDAPIVTGSAQSRGYPAQTWQPTFSKQPVPVSQRTRASALVPAALAKAPNDGTLGWTAVGGRVVTLKANESVDSLAWQYRVPANEILHANRVTVSSALQPGDSVVIPVKMVRKSNRLPKASARVLPSSNQQPQTTASIPSQYVAPLNANGSASRQSRDVFATKIAAALLPPGNVGERSRPVYSDAPPAAYPVQRRAPAAAVPASSLQPIQQPASSQVYRAQQQPTTYRSQSLTPIVAPQPATAQPSYGVPVTGQAARSVAPLRVSAVPKSKPRASVAQRPASVASVTTSNAVPKPKRIALAGLSPQRVAAPVATQRTLANSLAPAPVHTASVEKPQKPIVPVISEAESDVVRLQPTEVSKPAPVQPVATAKAPKVAVADEATFRWPVRGRIISDFGVKPGGSKNDGINLAVPSGTDIKAAEDGTIVYAGNELKGFGNLVLIRHDNGWVSAYAHNKELKVRRGDAVRRGQTIAMAGATGSVTQPQLHFELRKDNKPVDPMNHLPRS</sequence>
<dbReference type="InterPro" id="IPR018392">
    <property type="entry name" value="LysM"/>
</dbReference>
<dbReference type="Pfam" id="PF01476">
    <property type="entry name" value="LysM"/>
    <property type="match status" value="1"/>
</dbReference>
<feature type="domain" description="LysM" evidence="3">
    <location>
        <begin position="139"/>
        <end position="183"/>
    </location>
</feature>
<reference evidence="4 5" key="1">
    <citation type="submission" date="2016-10" db="EMBL/GenBank/DDBJ databases">
        <authorList>
            <person name="Varghese N."/>
            <person name="Submissions S."/>
        </authorList>
    </citation>
    <scope>NUCLEOTIDE SEQUENCE [LARGE SCALE GENOMIC DNA]</scope>
    <source>
        <strain evidence="4 5">DSM 16392</strain>
    </source>
</reference>
<protein>
    <submittedName>
        <fullName evidence="4">Murein DD-endopeptidase MepM and murein hydrolase activator NlpD, contain LysM domain</fullName>
    </submittedName>
</protein>
<evidence type="ECO:0000313" key="5">
    <source>
        <dbReference type="Proteomes" id="UP000199598"/>
    </source>
</evidence>
<dbReference type="PANTHER" id="PTHR21666">
    <property type="entry name" value="PEPTIDASE-RELATED"/>
    <property type="match status" value="1"/>
</dbReference>
<dbReference type="InterPro" id="IPR036779">
    <property type="entry name" value="LysM_dom_sf"/>
</dbReference>
<dbReference type="InterPro" id="IPR016047">
    <property type="entry name" value="M23ase_b-sheet_dom"/>
</dbReference>
<keyword evidence="4" id="KW-0378">Hydrolase</keyword>
<dbReference type="Pfam" id="PF01551">
    <property type="entry name" value="Peptidase_M23"/>
    <property type="match status" value="1"/>
</dbReference>
<evidence type="ECO:0000313" key="4">
    <source>
        <dbReference type="EMBL" id="SFK85627.1"/>
    </source>
</evidence>
<dbReference type="InterPro" id="IPR050570">
    <property type="entry name" value="Cell_wall_metabolism_enzyme"/>
</dbReference>
<name>A0A1I4CZI3_9HYPH</name>
<evidence type="ECO:0000256" key="2">
    <source>
        <dbReference type="SAM" id="MobiDB-lite"/>
    </source>
</evidence>
<dbReference type="PROSITE" id="PS51782">
    <property type="entry name" value="LYSM"/>
    <property type="match status" value="1"/>
</dbReference>
<dbReference type="CDD" id="cd12797">
    <property type="entry name" value="M23_peptidase"/>
    <property type="match status" value="1"/>
</dbReference>
<dbReference type="PANTHER" id="PTHR21666:SF263">
    <property type="entry name" value="MUREIN HYDROLASE ACTIVATOR NLPD"/>
    <property type="match status" value="1"/>
</dbReference>
<comment type="caution">
    <text evidence="4">The sequence shown here is derived from an EMBL/GenBank/DDBJ whole genome shotgun (WGS) entry which is preliminary data.</text>
</comment>
<organism evidence="4 5">
    <name type="scientific">Pseudovibrio ascidiaceicola</name>
    <dbReference type="NCBI Taxonomy" id="285279"/>
    <lineage>
        <taxon>Bacteria</taxon>
        <taxon>Pseudomonadati</taxon>
        <taxon>Pseudomonadota</taxon>
        <taxon>Alphaproteobacteria</taxon>
        <taxon>Hyphomicrobiales</taxon>
        <taxon>Stappiaceae</taxon>
        <taxon>Pseudovibrio</taxon>
    </lineage>
</organism>
<dbReference type="RefSeq" id="WP_093521683.1">
    <property type="nucleotide sequence ID" value="NZ_FOSK01000010.1"/>
</dbReference>
<dbReference type="SMART" id="SM00257">
    <property type="entry name" value="LysM"/>
    <property type="match status" value="1"/>
</dbReference>
<accession>A0A1I4CZI3</accession>
<dbReference type="GO" id="GO:0016787">
    <property type="term" value="F:hydrolase activity"/>
    <property type="evidence" value="ECO:0007669"/>
    <property type="project" value="UniProtKB-KW"/>
</dbReference>
<proteinExistence type="inferred from homology"/>
<dbReference type="Gene3D" id="3.10.350.10">
    <property type="entry name" value="LysM domain"/>
    <property type="match status" value="1"/>
</dbReference>
<dbReference type="EMBL" id="FOSK01000010">
    <property type="protein sequence ID" value="SFK85627.1"/>
    <property type="molecule type" value="Genomic_DNA"/>
</dbReference>
<dbReference type="InterPro" id="IPR011055">
    <property type="entry name" value="Dup_hybrid_motif"/>
</dbReference>
<comment type="similarity">
    <text evidence="1">Belongs to the E.coli NlpD/Haemophilus LppB family.</text>
</comment>
<dbReference type="Proteomes" id="UP000199598">
    <property type="component" value="Unassembled WGS sequence"/>
</dbReference>
<keyword evidence="5" id="KW-1185">Reference proteome</keyword>
<feature type="region of interest" description="Disordered" evidence="2">
    <location>
        <begin position="283"/>
        <end position="307"/>
    </location>
</feature>
<dbReference type="Gene3D" id="2.70.70.10">
    <property type="entry name" value="Glucose Permease (Domain IIA)"/>
    <property type="match status" value="1"/>
</dbReference>